<feature type="region of interest" description="Disordered" evidence="1">
    <location>
        <begin position="183"/>
        <end position="213"/>
    </location>
</feature>
<reference evidence="3" key="1">
    <citation type="submission" date="2020-10" db="EMBL/GenBank/DDBJ databases">
        <title>Genome Sequence of Monilinia vaccinii-corymbosi Sheds Light on Mummy Berry Disease Infection of Blueberry and Mating Type.</title>
        <authorList>
            <person name="Yow A.G."/>
            <person name="Zhang Y."/>
            <person name="Bansal K."/>
            <person name="Eacker S.M."/>
            <person name="Sullivan S."/>
            <person name="Liachko I."/>
            <person name="Cubeta M.A."/>
            <person name="Rollins J.A."/>
            <person name="Ashrafi H."/>
        </authorList>
    </citation>
    <scope>NUCLEOTIDE SEQUENCE</scope>
    <source>
        <strain evidence="3">RL-1</strain>
    </source>
</reference>
<name>A0A8A3PMK4_9HELO</name>
<organism evidence="3 4">
    <name type="scientific">Monilinia vaccinii-corymbosi</name>
    <dbReference type="NCBI Taxonomy" id="61207"/>
    <lineage>
        <taxon>Eukaryota</taxon>
        <taxon>Fungi</taxon>
        <taxon>Dikarya</taxon>
        <taxon>Ascomycota</taxon>
        <taxon>Pezizomycotina</taxon>
        <taxon>Leotiomycetes</taxon>
        <taxon>Helotiales</taxon>
        <taxon>Sclerotiniaceae</taxon>
        <taxon>Monilinia</taxon>
    </lineage>
</organism>
<evidence type="ECO:0000256" key="1">
    <source>
        <dbReference type="SAM" id="MobiDB-lite"/>
    </source>
</evidence>
<keyword evidence="2" id="KW-0812">Transmembrane</keyword>
<feature type="compositionally biased region" description="Low complexity" evidence="1">
    <location>
        <begin position="402"/>
        <end position="414"/>
    </location>
</feature>
<dbReference type="AlphaFoldDB" id="A0A8A3PMK4"/>
<dbReference type="OrthoDB" id="3561832at2759"/>
<feature type="compositionally biased region" description="Low complexity" evidence="1">
    <location>
        <begin position="183"/>
        <end position="192"/>
    </location>
</feature>
<dbReference type="Proteomes" id="UP000672032">
    <property type="component" value="Chromosome 7"/>
</dbReference>
<sequence>MAPYGFQLGNITSSYNMTTSNVLEQVDSAVSIAAGILASTVFSLVTPVNNFDVSASSSSMPVHDESSASFPLPSPDVVVITTSSTITIPFVNFLVPATTSSSTGQTIEDLAPDSVYTALPYDVSTLFVEPSSTLDIAPSSTISLPTPISSPAYPLSTSTIFSTTSTPIPLNIVPITLTTLASPSPLTPSPSSNDFDAAIPPAPGPTSNKSSPSHTGAYVGAAVGSFILLLTVLLSSLVCLSRRRKHHQRPKHHPDRPAFIGGYELKLDKAGDLQRVVHEKRVRRKTFEAWKTGVVPDVDPPDVAGKSEFHAARGSPQIGYASSLGDGAEEESVPQQRVRGEGDVLAGDDHDAYIVSPMDSPIEEEQRGRRWPDEHAQSPRRPASGIKPLICEWEKRGDSRSRSISHTSTIGKAL</sequence>
<feature type="region of interest" description="Disordered" evidence="1">
    <location>
        <begin position="308"/>
        <end position="337"/>
    </location>
</feature>
<gene>
    <name evidence="3" type="ORF">DSL72_006573</name>
</gene>
<feature type="transmembrane region" description="Helical" evidence="2">
    <location>
        <begin position="217"/>
        <end position="240"/>
    </location>
</feature>
<proteinExistence type="predicted"/>
<protein>
    <submittedName>
        <fullName evidence="3">Uncharacterized protein</fullName>
    </submittedName>
</protein>
<keyword evidence="4" id="KW-1185">Reference proteome</keyword>
<dbReference type="EMBL" id="CP063411">
    <property type="protein sequence ID" value="QSZ36692.1"/>
    <property type="molecule type" value="Genomic_DNA"/>
</dbReference>
<feature type="compositionally biased region" description="Basic and acidic residues" evidence="1">
    <location>
        <begin position="392"/>
        <end position="401"/>
    </location>
</feature>
<feature type="region of interest" description="Disordered" evidence="1">
    <location>
        <begin position="353"/>
        <end position="414"/>
    </location>
</feature>
<evidence type="ECO:0000313" key="3">
    <source>
        <dbReference type="EMBL" id="QSZ36692.1"/>
    </source>
</evidence>
<evidence type="ECO:0000256" key="2">
    <source>
        <dbReference type="SAM" id="Phobius"/>
    </source>
</evidence>
<keyword evidence="2" id="KW-1133">Transmembrane helix</keyword>
<evidence type="ECO:0000313" key="4">
    <source>
        <dbReference type="Proteomes" id="UP000672032"/>
    </source>
</evidence>
<feature type="compositionally biased region" description="Basic and acidic residues" evidence="1">
    <location>
        <begin position="364"/>
        <end position="377"/>
    </location>
</feature>
<accession>A0A8A3PMK4</accession>
<keyword evidence="2" id="KW-0472">Membrane</keyword>